<dbReference type="GO" id="GO:0006596">
    <property type="term" value="P:polyamine biosynthetic process"/>
    <property type="evidence" value="ECO:0007669"/>
    <property type="project" value="UniProtKB-KW"/>
</dbReference>
<dbReference type="VEuPathDB" id="FungiDB:PSHT_07022"/>
<evidence type="ECO:0000313" key="4">
    <source>
        <dbReference type="EMBL" id="POW15795.1"/>
    </source>
</evidence>
<comment type="caution">
    <text evidence="4">The sequence shown here is derived from an EMBL/GenBank/DDBJ whole genome shotgun (WGS) entry which is preliminary data.</text>
</comment>
<keyword evidence="1" id="KW-0620">Polyamine biosynthesis</keyword>
<feature type="compositionally biased region" description="Low complexity" evidence="2">
    <location>
        <begin position="960"/>
        <end position="971"/>
    </location>
</feature>
<dbReference type="PANTHER" id="PTHR43317">
    <property type="entry name" value="THERMOSPERMINE SYNTHASE ACAULIS5"/>
    <property type="match status" value="1"/>
</dbReference>
<dbReference type="NCBIfam" id="NF037959">
    <property type="entry name" value="MFS_SpdSyn"/>
    <property type="match status" value="1"/>
</dbReference>
<accession>A0A2S4W1X3</accession>
<feature type="compositionally biased region" description="Low complexity" evidence="2">
    <location>
        <begin position="876"/>
        <end position="887"/>
    </location>
</feature>
<feature type="compositionally biased region" description="Polar residues" evidence="2">
    <location>
        <begin position="929"/>
        <end position="947"/>
    </location>
</feature>
<dbReference type="OrthoDB" id="2016285at2759"/>
<reference evidence="4 5" key="1">
    <citation type="submission" date="2017-12" db="EMBL/GenBank/DDBJ databases">
        <title>Gene loss provides genomic basis for host adaptation in cereal stripe rust fungi.</title>
        <authorList>
            <person name="Xia C."/>
        </authorList>
    </citation>
    <scope>NUCLEOTIDE SEQUENCE [LARGE SCALE GENOMIC DNA]</scope>
    <source>
        <strain evidence="4 5">93TX-2</strain>
    </source>
</reference>
<evidence type="ECO:0000256" key="3">
    <source>
        <dbReference type="SAM" id="Phobius"/>
    </source>
</evidence>
<feature type="transmembrane region" description="Helical" evidence="3">
    <location>
        <begin position="169"/>
        <end position="190"/>
    </location>
</feature>
<evidence type="ECO:0000256" key="2">
    <source>
        <dbReference type="SAM" id="MobiDB-lite"/>
    </source>
</evidence>
<feature type="transmembrane region" description="Helical" evidence="3">
    <location>
        <begin position="202"/>
        <end position="223"/>
    </location>
</feature>
<dbReference type="SUPFAM" id="SSF53335">
    <property type="entry name" value="S-adenosyl-L-methionine-dependent methyltransferases"/>
    <property type="match status" value="1"/>
</dbReference>
<reference evidence="5" key="3">
    <citation type="journal article" date="2018" name="Mol. Plant Microbe Interact.">
        <title>Genome sequence resources for the wheat stripe rust pathogen (Puccinia striiformis f. sp. tritici) and the barley stripe rust pathogen (Puccinia striiformis f. sp. hordei).</title>
        <authorList>
            <person name="Xia C."/>
            <person name="Wang M."/>
            <person name="Yin C."/>
            <person name="Cornejo O.E."/>
            <person name="Hulbert S.H."/>
            <person name="Chen X."/>
        </authorList>
    </citation>
    <scope>NUCLEOTIDE SEQUENCE [LARGE SCALE GENOMIC DNA]</scope>
    <source>
        <strain evidence="5">93TX-2</strain>
    </source>
</reference>
<protein>
    <recommendedName>
        <fullName evidence="6">PABS domain-containing protein</fullName>
    </recommendedName>
</protein>
<dbReference type="Proteomes" id="UP000238274">
    <property type="component" value="Unassembled WGS sequence"/>
</dbReference>
<feature type="transmembrane region" description="Helical" evidence="3">
    <location>
        <begin position="130"/>
        <end position="148"/>
    </location>
</feature>
<feature type="transmembrane region" description="Helical" evidence="3">
    <location>
        <begin position="235"/>
        <end position="252"/>
    </location>
</feature>
<gene>
    <name evidence="4" type="ORF">PSHT_07022</name>
</gene>
<evidence type="ECO:0008006" key="6">
    <source>
        <dbReference type="Google" id="ProtNLM"/>
    </source>
</evidence>
<organism evidence="4 5">
    <name type="scientific">Puccinia striiformis</name>
    <dbReference type="NCBI Taxonomy" id="27350"/>
    <lineage>
        <taxon>Eukaryota</taxon>
        <taxon>Fungi</taxon>
        <taxon>Dikarya</taxon>
        <taxon>Basidiomycota</taxon>
        <taxon>Pucciniomycotina</taxon>
        <taxon>Pucciniomycetes</taxon>
        <taxon>Pucciniales</taxon>
        <taxon>Pucciniaceae</taxon>
        <taxon>Puccinia</taxon>
    </lineage>
</organism>
<reference evidence="5" key="2">
    <citation type="journal article" date="2018" name="BMC Genomics">
        <title>Genomic insights into host adaptation between the wheat stripe rust pathogen (Puccinia striiformis f. sp. tritici) and the barley stripe rust pathogen (Puccinia striiformis f. sp. hordei).</title>
        <authorList>
            <person name="Xia C."/>
            <person name="Wang M."/>
            <person name="Yin C."/>
            <person name="Cornejo O.E."/>
            <person name="Hulbert S.H."/>
            <person name="Chen X."/>
        </authorList>
    </citation>
    <scope>NUCLEOTIDE SEQUENCE [LARGE SCALE GENOMIC DNA]</scope>
    <source>
        <strain evidence="5">93TX-2</strain>
    </source>
</reference>
<dbReference type="Gene3D" id="3.40.50.150">
    <property type="entry name" value="Vaccinia Virus protein VP39"/>
    <property type="match status" value="1"/>
</dbReference>
<dbReference type="VEuPathDB" id="FungiDB:PSTT_00290"/>
<evidence type="ECO:0000313" key="5">
    <source>
        <dbReference type="Proteomes" id="UP000238274"/>
    </source>
</evidence>
<keyword evidence="3" id="KW-0472">Membrane</keyword>
<feature type="compositionally biased region" description="Polar residues" evidence="2">
    <location>
        <begin position="893"/>
        <end position="904"/>
    </location>
</feature>
<feature type="transmembrane region" description="Helical" evidence="3">
    <location>
        <begin position="80"/>
        <end position="101"/>
    </location>
</feature>
<dbReference type="VEuPathDB" id="FungiDB:PSTT_00291"/>
<feature type="region of interest" description="Disordered" evidence="2">
    <location>
        <begin position="1034"/>
        <end position="1072"/>
    </location>
</feature>
<name>A0A2S4W1X3_9BASI</name>
<keyword evidence="3" id="KW-1133">Transmembrane helix</keyword>
<dbReference type="InterPro" id="IPR029063">
    <property type="entry name" value="SAM-dependent_MTases_sf"/>
</dbReference>
<dbReference type="Pfam" id="PF01564">
    <property type="entry name" value="Spermine_synth"/>
    <property type="match status" value="1"/>
</dbReference>
<proteinExistence type="predicted"/>
<keyword evidence="5" id="KW-1185">Reference proteome</keyword>
<dbReference type="PANTHER" id="PTHR43317:SF1">
    <property type="entry name" value="THERMOSPERMINE SYNTHASE ACAULIS5"/>
    <property type="match status" value="1"/>
</dbReference>
<dbReference type="EMBL" id="PKSM01000083">
    <property type="protein sequence ID" value="POW15795.1"/>
    <property type="molecule type" value="Genomic_DNA"/>
</dbReference>
<evidence type="ECO:0000256" key="1">
    <source>
        <dbReference type="ARBA" id="ARBA00023115"/>
    </source>
</evidence>
<dbReference type="CDD" id="cd02440">
    <property type="entry name" value="AdoMet_MTases"/>
    <property type="match status" value="1"/>
</dbReference>
<sequence>MAKRTAKRAASSTSVSPTQSQENGSILAIVSIILTLFGLDLARSSSQLALHPLFGSVGSNQNFERSVQIIDFILVPLTNFLLPALVPSLTASSFLAAFLVWRAPHTFGSLLSDHSGRLGLPRGPLIFQSLAYWPIRITGISAGLAVAVKFLKQYAHLLGASQRGRMLEIICTVSLPLVLHGATQAMIPWANRLSNYIPPCQIFDLTPACLLAIGVVSSIVELFKPNRSITKIKRVNGAIVWICIVSAFLLPLPKQLCQESDGWKIKPNNHVNYLPVARRLSTTGMILVGELTQDNGSQFRFMRCDHSLLGGIWIGMARQEILKRSDQSNITMTEDELEIQAIQEAESIYPTFILQSAVRLVARSSGNQNTRKAKPKALILGVGVGVSARVLMKDGVNVTAVEIDPIVYEYAQKYFGFPVPEGGIFLEDARAYLNRKEENDREDPRFDYVIHDVFTGGSVPSSLFTIECWNSIRSKLKDDGVLAVNFVGRPLSEAASFVLTTLFEVFPFCRAFSEDSGVSISDSDYQNMVIFCSPSGPPQFRKPTEIEGFEPSIYQSQVLSSFEDHELDLGRLSANHNDPENTNDSNRSFVLTDLNSYQLDLAQVQNALFHWEIMRKILPHQKHLLALVLISQMFHMFIIMKLDISTLFAFECVNSCESSHQFTNTSVTWAIFTISKSYRARRCIPQGTLDLLRSLRGPVRRSLEVAWRHHSSRRDSRVRRTRACAPGHPQTWTGCAYLPAGIRPWLPTILEGGGAPRARLTAPNLVDARLSLTGHHQPPSRLSGAKPGETTSINISLRAMGCFFIILFWTLCLTGPALLSLPTVLVRPEGDPGKFILPDLNVPLVDESSAEAFYPDQATASPIPLSATPTLRRDTTPSSSLSITTSTLRGNPVDSQPIPTSQTPRAAGKRKDHPVSDILQHVGRRTKDFSSSSTEPLYPDQATTSSIPLAANPTLRRDTTPSSSLSITASSLRGNPVDSQPIPISQTPRAAGKRKDHPVSDALRPVGRRKKEISSQIFYSVRARKSENVLSKISIKKSSSNPRKRKIPLTIDDNPAKKSRRLNQGTSSVQDLDGSGQKLYLEAMERFLVYDWNFVKLVQDSVISSNNQDDSRTDFAAKLFSTLGECRSAPRGEMPKDFFWIAREEASRKLHRYLQVKLESNFPSEFGNYDKDAEIRSTSLYDLVLRLADQKLELGTFKLFSVEMMGYVRDEVELNREKVNALRLQSKPIKRRPESKRKYRTRRMSESEVSSIMEYVENSTKVATFLVIIYLSLFGEHEHLEKGNLLSPQAVKDILTFFMGMWKKNINPTNKWINKDIWVKKMWLF</sequence>
<feature type="region of interest" description="Disordered" evidence="2">
    <location>
        <begin position="855"/>
        <end position="1007"/>
    </location>
</feature>
<keyword evidence="3" id="KW-0812">Transmembrane</keyword>